<comment type="caution">
    <text evidence="2">The sequence shown here is derived from an EMBL/GenBank/DDBJ whole genome shotgun (WGS) entry which is preliminary data.</text>
</comment>
<feature type="signal peptide" evidence="1">
    <location>
        <begin position="1"/>
        <end position="21"/>
    </location>
</feature>
<dbReference type="EMBL" id="LPWE01000004">
    <property type="protein sequence ID" value="ODR96535.1"/>
    <property type="molecule type" value="Genomic_DNA"/>
</dbReference>
<accession>A0A1E3VSM8</accession>
<evidence type="ECO:0000313" key="2">
    <source>
        <dbReference type="EMBL" id="ODR96535.1"/>
    </source>
</evidence>
<gene>
    <name evidence="2" type="ORF">AUC70_14765</name>
</gene>
<feature type="chain" id="PRO_5009138538" description="Alkaline proteinase inhibitor/ Outer membrane lipoprotein Omp19 domain-containing protein" evidence="1">
    <location>
        <begin position="22"/>
        <end position="129"/>
    </location>
</feature>
<evidence type="ECO:0000256" key="1">
    <source>
        <dbReference type="SAM" id="SignalP"/>
    </source>
</evidence>
<reference evidence="2 3" key="1">
    <citation type="journal article" date="2016" name="Environ. Microbiol.">
        <title>New Methyloceanibacter diversity from North Sea sediments includes methanotroph containing solely the soluble methane monooxygenase.</title>
        <authorList>
            <person name="Vekeman B."/>
            <person name="Kerckhof F.M."/>
            <person name="Cremers G."/>
            <person name="de Vos P."/>
            <person name="Vandamme P."/>
            <person name="Boon N."/>
            <person name="Op den Camp H.J."/>
            <person name="Heylen K."/>
        </authorList>
    </citation>
    <scope>NUCLEOTIDE SEQUENCE [LARGE SCALE GENOMIC DNA]</scope>
    <source>
        <strain evidence="2 3">R-67176</strain>
    </source>
</reference>
<name>A0A1E3VSM8_9HYPH</name>
<organism evidence="2 3">
    <name type="scientific">Methyloceanibacter stevinii</name>
    <dbReference type="NCBI Taxonomy" id="1774970"/>
    <lineage>
        <taxon>Bacteria</taxon>
        <taxon>Pseudomonadati</taxon>
        <taxon>Pseudomonadota</taxon>
        <taxon>Alphaproteobacteria</taxon>
        <taxon>Hyphomicrobiales</taxon>
        <taxon>Hyphomicrobiaceae</taxon>
        <taxon>Methyloceanibacter</taxon>
    </lineage>
</organism>
<dbReference type="Proteomes" id="UP000094172">
    <property type="component" value="Unassembled WGS sequence"/>
</dbReference>
<evidence type="ECO:0000313" key="3">
    <source>
        <dbReference type="Proteomes" id="UP000094172"/>
    </source>
</evidence>
<keyword evidence="3" id="KW-1185">Reference proteome</keyword>
<keyword evidence="1" id="KW-0732">Signal</keyword>
<evidence type="ECO:0008006" key="4">
    <source>
        <dbReference type="Google" id="ProtNLM"/>
    </source>
</evidence>
<dbReference type="RefSeq" id="WP_069443492.1">
    <property type="nucleotide sequence ID" value="NZ_LPWE01000004.1"/>
</dbReference>
<protein>
    <recommendedName>
        <fullName evidence="4">Alkaline proteinase inhibitor/ Outer membrane lipoprotein Omp19 domain-containing protein</fullName>
    </recommendedName>
</protein>
<dbReference type="AlphaFoldDB" id="A0A1E3VSM8"/>
<dbReference type="STRING" id="1774970.AUC70_14765"/>
<proteinExistence type="predicted"/>
<sequence>MRSLISLCAVLFVATISPLQAEPLALEGTWNGSGTMQAMDNPPQKLTCRINYKRETEKVFKLAAKCVTISTAINQTGQLLKVNPGVYVGEFHVASYDISGRVRVVIDGDVQTMSFKSSRANGSVTLTKS</sequence>